<dbReference type="EMBL" id="JAJAGO010000011">
    <property type="protein sequence ID" value="MCT2592728.1"/>
    <property type="molecule type" value="Genomic_DNA"/>
</dbReference>
<feature type="compositionally biased region" description="Low complexity" evidence="1">
    <location>
        <begin position="22"/>
        <end position="39"/>
    </location>
</feature>
<accession>A0ABT2JYH1</accession>
<evidence type="ECO:0000313" key="2">
    <source>
        <dbReference type="EMBL" id="MCT2592728.1"/>
    </source>
</evidence>
<dbReference type="Pfam" id="PF10282">
    <property type="entry name" value="Lactonase"/>
    <property type="match status" value="1"/>
</dbReference>
<feature type="compositionally biased region" description="Polar residues" evidence="1">
    <location>
        <begin position="9"/>
        <end position="21"/>
    </location>
</feature>
<proteinExistence type="predicted"/>
<sequence>MGNVIPQESAPQGANPDTSQDPTVTPAGNAGTTAGTTAGPQGGTPPGGGTDPTPTPPSTPTPGSGFVYVMSNQETGNSVTVFNRSVYGDLTRGGTFVTGGLGVGKSYDLEAASDPMVSQGSLIASPDQRFLLAVDAGSNEVSSLAIEGDQLRLVTRVPSGGVRPVSLTVHGDLVYVVNAGGLPPNTPPNPDAVIAGFTLGEDGTLTPLEGSVKPLLGGPAAGPSQIAFTPDGTQLIVTERQTNIIDVFLIDGCGLPGDPVRNESNGPAPFTASFQGEDVLLVTEIIGVNFTYGSLSTYRLSPDGKLTVISGSVNTTERTACWTADSVLDPSITYIANNQSGTVSGCRFAEDGSITMFPEDGHLVTARDQHATQDMAITNDGRFLYVLTAGYDEKIVDPRLPTYVEGSPYSNRMSISAYRIEANGSLTALTGYAVADEPPTVASVGLLELQTGIAPGSEGLVAI</sequence>
<comment type="caution">
    <text evidence="2">The sequence shown here is derived from an EMBL/GenBank/DDBJ whole genome shotgun (WGS) entry which is preliminary data.</text>
</comment>
<dbReference type="Gene3D" id="2.130.10.10">
    <property type="entry name" value="YVTN repeat-like/Quinoprotein amine dehydrogenase"/>
    <property type="match status" value="3"/>
</dbReference>
<dbReference type="RefSeq" id="WP_260220055.1">
    <property type="nucleotide sequence ID" value="NZ_JAJAGO010000011.1"/>
</dbReference>
<evidence type="ECO:0000256" key="1">
    <source>
        <dbReference type="SAM" id="MobiDB-lite"/>
    </source>
</evidence>
<gene>
    <name evidence="2" type="ORF">LHJ74_22910</name>
</gene>
<dbReference type="InterPro" id="IPR015943">
    <property type="entry name" value="WD40/YVTN_repeat-like_dom_sf"/>
</dbReference>
<evidence type="ECO:0000313" key="3">
    <source>
        <dbReference type="Proteomes" id="UP001156389"/>
    </source>
</evidence>
<protein>
    <submittedName>
        <fullName evidence="2">Lactonase family protein</fullName>
    </submittedName>
</protein>
<keyword evidence="3" id="KW-1185">Reference proteome</keyword>
<dbReference type="SUPFAM" id="SSF75011">
    <property type="entry name" value="3-carboxy-cis,cis-mucoante lactonizing enzyme"/>
    <property type="match status" value="1"/>
</dbReference>
<name>A0ABT2JYH1_9ACTN</name>
<feature type="compositionally biased region" description="Gly residues" evidence="1">
    <location>
        <begin position="40"/>
        <end position="50"/>
    </location>
</feature>
<feature type="region of interest" description="Disordered" evidence="1">
    <location>
        <begin position="1"/>
        <end position="67"/>
    </location>
</feature>
<dbReference type="Proteomes" id="UP001156389">
    <property type="component" value="Unassembled WGS sequence"/>
</dbReference>
<organism evidence="2 3">
    <name type="scientific">Streptomyces gossypii</name>
    <dbReference type="NCBI Taxonomy" id="2883101"/>
    <lineage>
        <taxon>Bacteria</taxon>
        <taxon>Bacillati</taxon>
        <taxon>Actinomycetota</taxon>
        <taxon>Actinomycetes</taxon>
        <taxon>Kitasatosporales</taxon>
        <taxon>Streptomycetaceae</taxon>
        <taxon>Streptomyces</taxon>
    </lineage>
</organism>
<reference evidence="2 3" key="1">
    <citation type="submission" date="2021-10" db="EMBL/GenBank/DDBJ databases">
        <title>Streptomyces gossypii sp. nov., isolated from soil collected from cotton field.</title>
        <authorList>
            <person name="Ge X."/>
            <person name="Chen X."/>
            <person name="Liu W."/>
        </authorList>
    </citation>
    <scope>NUCLEOTIDE SEQUENCE [LARGE SCALE GENOMIC DNA]</scope>
    <source>
        <strain evidence="2 3">N2-109</strain>
    </source>
</reference>
<dbReference type="InterPro" id="IPR019405">
    <property type="entry name" value="Lactonase_7-beta_prop"/>
</dbReference>